<proteinExistence type="predicted"/>
<evidence type="ECO:0000313" key="3">
    <source>
        <dbReference type="Proteomes" id="UP001476798"/>
    </source>
</evidence>
<comment type="caution">
    <text evidence="2">The sequence shown here is derived from an EMBL/GenBank/DDBJ whole genome shotgun (WGS) entry which is preliminary data.</text>
</comment>
<accession>A0ABV0NIF1</accession>
<sequence length="94" mass="11164">MQSQTARDHQSEKEAERQEMRWKSLQHQFRQLQAHVEDLKEERQYDGDRVGEDPYTHDSDGDGCDDKEEISVMWVKGVELWVRLGDFPLLSLFL</sequence>
<dbReference type="Proteomes" id="UP001476798">
    <property type="component" value="Unassembled WGS sequence"/>
</dbReference>
<organism evidence="2 3">
    <name type="scientific">Goodea atripinnis</name>
    <dbReference type="NCBI Taxonomy" id="208336"/>
    <lineage>
        <taxon>Eukaryota</taxon>
        <taxon>Metazoa</taxon>
        <taxon>Chordata</taxon>
        <taxon>Craniata</taxon>
        <taxon>Vertebrata</taxon>
        <taxon>Euteleostomi</taxon>
        <taxon>Actinopterygii</taxon>
        <taxon>Neopterygii</taxon>
        <taxon>Teleostei</taxon>
        <taxon>Neoteleostei</taxon>
        <taxon>Acanthomorphata</taxon>
        <taxon>Ovalentaria</taxon>
        <taxon>Atherinomorphae</taxon>
        <taxon>Cyprinodontiformes</taxon>
        <taxon>Goodeidae</taxon>
        <taxon>Goodea</taxon>
    </lineage>
</organism>
<name>A0ABV0NIF1_9TELE</name>
<protein>
    <submittedName>
        <fullName evidence="2">Uncharacterized protein</fullName>
    </submittedName>
</protein>
<feature type="compositionally biased region" description="Basic and acidic residues" evidence="1">
    <location>
        <begin position="41"/>
        <end position="60"/>
    </location>
</feature>
<evidence type="ECO:0000313" key="2">
    <source>
        <dbReference type="EMBL" id="MEQ2170308.1"/>
    </source>
</evidence>
<gene>
    <name evidence="2" type="ORF">GOODEAATRI_034130</name>
</gene>
<feature type="region of interest" description="Disordered" evidence="1">
    <location>
        <begin position="41"/>
        <end position="64"/>
    </location>
</feature>
<keyword evidence="3" id="KW-1185">Reference proteome</keyword>
<feature type="region of interest" description="Disordered" evidence="1">
    <location>
        <begin position="1"/>
        <end position="22"/>
    </location>
</feature>
<dbReference type="EMBL" id="JAHRIO010038034">
    <property type="protein sequence ID" value="MEQ2170308.1"/>
    <property type="molecule type" value="Genomic_DNA"/>
</dbReference>
<reference evidence="2 3" key="1">
    <citation type="submission" date="2021-06" db="EMBL/GenBank/DDBJ databases">
        <authorList>
            <person name="Palmer J.M."/>
        </authorList>
    </citation>
    <scope>NUCLEOTIDE SEQUENCE [LARGE SCALE GENOMIC DNA]</scope>
    <source>
        <strain evidence="2 3">GA_2019</strain>
        <tissue evidence="2">Muscle</tissue>
    </source>
</reference>
<evidence type="ECO:0000256" key="1">
    <source>
        <dbReference type="SAM" id="MobiDB-lite"/>
    </source>
</evidence>